<evidence type="ECO:0000256" key="4">
    <source>
        <dbReference type="ARBA" id="ARBA00004788"/>
    </source>
</evidence>
<dbReference type="GO" id="GO:0005743">
    <property type="term" value="C:mitochondrial inner membrane"/>
    <property type="evidence" value="ECO:0007669"/>
    <property type="project" value="UniProtKB-SubCell"/>
</dbReference>
<dbReference type="GO" id="GO:0051539">
    <property type="term" value="F:4 iron, 4 sulfur cluster binding"/>
    <property type="evidence" value="ECO:0007669"/>
    <property type="project" value="UniProtKB-KW"/>
</dbReference>
<comment type="cofactor">
    <cofactor evidence="2">
        <name>[4Fe-4S] cluster</name>
        <dbReference type="ChEBI" id="CHEBI:49883"/>
    </cofactor>
</comment>
<dbReference type="OMA" id="DGQYFGP"/>
<keyword evidence="16" id="KW-0003">3Fe-4S</keyword>
<dbReference type="FunCoup" id="G0QPV3">
    <property type="interactions" value="264"/>
</dbReference>
<dbReference type="GO" id="GO:0051537">
    <property type="term" value="F:2 iron, 2 sulfur cluster binding"/>
    <property type="evidence" value="ECO:0007669"/>
    <property type="project" value="UniProtKB-KW"/>
</dbReference>
<keyword evidence="12" id="KW-0249">Electron transport</keyword>
<evidence type="ECO:0000256" key="2">
    <source>
        <dbReference type="ARBA" id="ARBA00001966"/>
    </source>
</evidence>
<evidence type="ECO:0000256" key="19">
    <source>
        <dbReference type="ARBA" id="ARBA00049220"/>
    </source>
</evidence>
<dbReference type="UniPathway" id="UPA00223">
    <property type="reaction ID" value="UER01006"/>
</dbReference>
<dbReference type="Pfam" id="PF13534">
    <property type="entry name" value="Fer4_17"/>
    <property type="match status" value="1"/>
</dbReference>
<keyword evidence="10" id="KW-0001">2Fe-2S</keyword>
<feature type="domain" description="4Fe-4S ferredoxin-type" evidence="20">
    <location>
        <begin position="207"/>
        <end position="237"/>
    </location>
</feature>
<dbReference type="GO" id="GO:0009055">
    <property type="term" value="F:electron transfer activity"/>
    <property type="evidence" value="ECO:0007669"/>
    <property type="project" value="InterPro"/>
</dbReference>
<dbReference type="InterPro" id="IPR050573">
    <property type="entry name" value="SDH/FRD_Iron-Sulfur"/>
</dbReference>
<comment type="catalytic activity">
    <reaction evidence="19">
        <text>a quinone + succinate = fumarate + a quinol</text>
        <dbReference type="Rhea" id="RHEA:40523"/>
        <dbReference type="ChEBI" id="CHEBI:24646"/>
        <dbReference type="ChEBI" id="CHEBI:29806"/>
        <dbReference type="ChEBI" id="CHEBI:30031"/>
        <dbReference type="ChEBI" id="CHEBI:132124"/>
        <dbReference type="EC" id="1.3.5.1"/>
    </reaction>
</comment>
<keyword evidence="8" id="KW-0004">4Fe-4S</keyword>
<sequence>MINKFFTKQASQLVQKSIKNHGGLDRLASSDDATKVCLESIAGTIKGLQKANYVVEHNPNLTAEEKSKLKQFLVYRFDPSDPHDQPKYISYWVDIKKFSPMFLDAILYIKNEMDPTLSIRRSCREGICGSCAVNCAGLHTLACINGFDRDLQKPTVITPLGHMFILKDLVVDMTNFYAQYKTIEPYLKRKNPKPEGVTTEYLQSPEERALLDGLYECVLCAACSTSCPSYWWHPDRYLGPAILQQAYRWIIDSRDEYTDERIERLSEDVRLDDCQQIGMCSFTCPKGLNPQLSLKNLMDMVKDFRARKAESEIL</sequence>
<evidence type="ECO:0000256" key="17">
    <source>
        <dbReference type="ARBA" id="ARBA00033304"/>
    </source>
</evidence>
<keyword evidence="15" id="KW-0411">Iron-sulfur</keyword>
<evidence type="ECO:0000256" key="13">
    <source>
        <dbReference type="ARBA" id="ARBA00023002"/>
    </source>
</evidence>
<evidence type="ECO:0000256" key="1">
    <source>
        <dbReference type="ARBA" id="ARBA00001927"/>
    </source>
</evidence>
<name>G0QPV3_ICHMU</name>
<evidence type="ECO:0000256" key="9">
    <source>
        <dbReference type="ARBA" id="ARBA00022532"/>
    </source>
</evidence>
<evidence type="ECO:0000259" key="20">
    <source>
        <dbReference type="PROSITE" id="PS51379"/>
    </source>
</evidence>
<dbReference type="PANTHER" id="PTHR11921:SF29">
    <property type="entry name" value="SUCCINATE DEHYDROGENASE [UBIQUINONE] IRON-SULFUR SUBUNIT, MITOCHONDRIAL"/>
    <property type="match status" value="1"/>
</dbReference>
<evidence type="ECO:0000256" key="11">
    <source>
        <dbReference type="ARBA" id="ARBA00022723"/>
    </source>
</evidence>
<dbReference type="InterPro" id="IPR017896">
    <property type="entry name" value="4Fe4S_Fe-S-bd"/>
</dbReference>
<dbReference type="GeneID" id="14908918"/>
<protein>
    <recommendedName>
        <fullName evidence="6">succinate dehydrogenase</fullName>
        <ecNumber evidence="6">1.3.5.1</ecNumber>
    </recommendedName>
    <alternativeName>
        <fullName evidence="17">Iron-sulfur subunit of complex II</fullName>
    </alternativeName>
</protein>
<comment type="similarity">
    <text evidence="5">Belongs to the succinate dehydrogenase/fumarate reductase iron-sulfur protein family.</text>
</comment>
<dbReference type="NCBIfam" id="NF004616">
    <property type="entry name" value="PRK05950.1"/>
    <property type="match status" value="1"/>
</dbReference>
<dbReference type="Proteomes" id="UP000008983">
    <property type="component" value="Unassembled WGS sequence"/>
</dbReference>
<dbReference type="InterPro" id="IPR025192">
    <property type="entry name" value="Succ_DH/fum_Rdtase_N"/>
</dbReference>
<dbReference type="eggNOG" id="KOG3049">
    <property type="taxonomic scope" value="Eukaryota"/>
</dbReference>
<dbReference type="STRING" id="857967.G0QPV3"/>
<dbReference type="InterPro" id="IPR036010">
    <property type="entry name" value="2Fe-2S_ferredoxin-like_sf"/>
</dbReference>
<dbReference type="PROSITE" id="PS00198">
    <property type="entry name" value="4FE4S_FER_1"/>
    <property type="match status" value="1"/>
</dbReference>
<evidence type="ECO:0000313" key="21">
    <source>
        <dbReference type="EMBL" id="EGR32752.1"/>
    </source>
</evidence>
<evidence type="ECO:0000256" key="8">
    <source>
        <dbReference type="ARBA" id="ARBA00022485"/>
    </source>
</evidence>
<evidence type="ECO:0000256" key="14">
    <source>
        <dbReference type="ARBA" id="ARBA00023004"/>
    </source>
</evidence>
<evidence type="ECO:0000256" key="7">
    <source>
        <dbReference type="ARBA" id="ARBA00022448"/>
    </source>
</evidence>
<dbReference type="InterPro" id="IPR004489">
    <property type="entry name" value="Succ_DH/fum_Rdtase_Fe-S"/>
</dbReference>
<reference evidence="21 22" key="1">
    <citation type="submission" date="2011-07" db="EMBL/GenBank/DDBJ databases">
        <authorList>
            <person name="Coyne R."/>
            <person name="Brami D."/>
            <person name="Johnson J."/>
            <person name="Hostetler J."/>
            <person name="Hannick L."/>
            <person name="Clark T."/>
            <person name="Cassidy-Hanley D."/>
            <person name="Inman J."/>
        </authorList>
    </citation>
    <scope>NUCLEOTIDE SEQUENCE [LARGE SCALE GENOMIC DNA]</scope>
    <source>
        <strain evidence="21 22">G5</strain>
    </source>
</reference>
<dbReference type="Gene3D" id="3.10.20.30">
    <property type="match status" value="1"/>
</dbReference>
<evidence type="ECO:0000256" key="18">
    <source>
        <dbReference type="ARBA" id="ARBA00034078"/>
    </source>
</evidence>
<dbReference type="FunFam" id="1.10.1060.10:FF:000001">
    <property type="entry name" value="Succinate dehydrogenase iron-sulfur subunit SdhB"/>
    <property type="match status" value="1"/>
</dbReference>
<dbReference type="GO" id="GO:0006099">
    <property type="term" value="P:tricarboxylic acid cycle"/>
    <property type="evidence" value="ECO:0007669"/>
    <property type="project" value="UniProtKB-UniPathway"/>
</dbReference>
<dbReference type="NCBIfam" id="TIGR00384">
    <property type="entry name" value="dhsB"/>
    <property type="match status" value="1"/>
</dbReference>
<dbReference type="GO" id="GO:0051538">
    <property type="term" value="F:3 iron, 4 sulfur cluster binding"/>
    <property type="evidence" value="ECO:0007669"/>
    <property type="project" value="UniProtKB-KW"/>
</dbReference>
<dbReference type="Pfam" id="PF13085">
    <property type="entry name" value="Fer2_3"/>
    <property type="match status" value="1"/>
</dbReference>
<dbReference type="RefSeq" id="XP_004036738.1">
    <property type="nucleotide sequence ID" value="XM_004036690.1"/>
</dbReference>
<dbReference type="SUPFAM" id="SSF46548">
    <property type="entry name" value="alpha-helical ferredoxin"/>
    <property type="match status" value="1"/>
</dbReference>
<dbReference type="AlphaFoldDB" id="G0QPV3"/>
<keyword evidence="7" id="KW-0813">Transport</keyword>
<evidence type="ECO:0000256" key="16">
    <source>
        <dbReference type="ARBA" id="ARBA00023291"/>
    </source>
</evidence>
<comment type="cofactor">
    <cofactor evidence="18">
        <name>[2Fe-2S] cluster</name>
        <dbReference type="ChEBI" id="CHEBI:190135"/>
    </cofactor>
</comment>
<evidence type="ECO:0000256" key="6">
    <source>
        <dbReference type="ARBA" id="ARBA00012792"/>
    </source>
</evidence>
<evidence type="ECO:0000256" key="12">
    <source>
        <dbReference type="ARBA" id="ARBA00022982"/>
    </source>
</evidence>
<keyword evidence="14" id="KW-0408">Iron</keyword>
<dbReference type="InterPro" id="IPR017900">
    <property type="entry name" value="4Fe4S_Fe_S_CS"/>
</dbReference>
<evidence type="ECO:0000256" key="10">
    <source>
        <dbReference type="ARBA" id="ARBA00022714"/>
    </source>
</evidence>
<evidence type="ECO:0000256" key="5">
    <source>
        <dbReference type="ARBA" id="ARBA00009433"/>
    </source>
</evidence>
<gene>
    <name evidence="21" type="ORF">IMG5_071550</name>
</gene>
<dbReference type="PROSITE" id="PS51379">
    <property type="entry name" value="4FE4S_FER_2"/>
    <property type="match status" value="1"/>
</dbReference>
<dbReference type="InterPro" id="IPR012675">
    <property type="entry name" value="Beta-grasp_dom_sf"/>
</dbReference>
<dbReference type="PROSITE" id="PS00197">
    <property type="entry name" value="2FE2S_FER_1"/>
    <property type="match status" value="1"/>
</dbReference>
<evidence type="ECO:0000256" key="3">
    <source>
        <dbReference type="ARBA" id="ARBA00004443"/>
    </source>
</evidence>
<dbReference type="InterPro" id="IPR009051">
    <property type="entry name" value="Helical_ferredxn"/>
</dbReference>
<organism evidence="21 22">
    <name type="scientific">Ichthyophthirius multifiliis</name>
    <name type="common">White spot disease agent</name>
    <name type="synonym">Ich</name>
    <dbReference type="NCBI Taxonomy" id="5932"/>
    <lineage>
        <taxon>Eukaryota</taxon>
        <taxon>Sar</taxon>
        <taxon>Alveolata</taxon>
        <taxon>Ciliophora</taxon>
        <taxon>Intramacronucleata</taxon>
        <taxon>Oligohymenophorea</taxon>
        <taxon>Hymenostomatida</taxon>
        <taxon>Ophryoglenina</taxon>
        <taxon>Ichthyophthirius</taxon>
    </lineage>
</organism>
<dbReference type="PANTHER" id="PTHR11921">
    <property type="entry name" value="SUCCINATE DEHYDROGENASE IRON-SULFUR PROTEIN"/>
    <property type="match status" value="1"/>
</dbReference>
<dbReference type="InterPro" id="IPR006058">
    <property type="entry name" value="2Fe2S_fd_BS"/>
</dbReference>
<keyword evidence="22" id="KW-1185">Reference proteome</keyword>
<dbReference type="InParanoid" id="G0QPV3"/>
<comment type="subcellular location">
    <subcellularLocation>
        <location evidence="3">Mitochondrion inner membrane</location>
        <topology evidence="3">Peripheral membrane protein</topology>
        <orientation evidence="3">Matrix side</orientation>
    </subcellularLocation>
</comment>
<dbReference type="SUPFAM" id="SSF54292">
    <property type="entry name" value="2Fe-2S ferredoxin-like"/>
    <property type="match status" value="1"/>
</dbReference>
<keyword evidence="9" id="KW-0816">Tricarboxylic acid cycle</keyword>
<dbReference type="OrthoDB" id="294352at2759"/>
<keyword evidence="11" id="KW-0479">Metal-binding</keyword>
<keyword evidence="13 21" id="KW-0560">Oxidoreductase</keyword>
<dbReference type="EMBL" id="GL983582">
    <property type="protein sequence ID" value="EGR32752.1"/>
    <property type="molecule type" value="Genomic_DNA"/>
</dbReference>
<evidence type="ECO:0000256" key="15">
    <source>
        <dbReference type="ARBA" id="ARBA00023014"/>
    </source>
</evidence>
<accession>G0QPV3</accession>
<comment type="pathway">
    <text evidence="4">Carbohydrate metabolism; tricarboxylic acid cycle; fumarate from succinate (eukaryal route): step 1/1.</text>
</comment>
<dbReference type="GO" id="GO:0008177">
    <property type="term" value="F:succinate dehydrogenase (quinone) activity"/>
    <property type="evidence" value="ECO:0007669"/>
    <property type="project" value="UniProtKB-EC"/>
</dbReference>
<dbReference type="Gene3D" id="1.10.1060.10">
    <property type="entry name" value="Alpha-helical ferredoxin"/>
    <property type="match status" value="1"/>
</dbReference>
<dbReference type="EC" id="1.3.5.1" evidence="6"/>
<dbReference type="GO" id="GO:0046872">
    <property type="term" value="F:metal ion binding"/>
    <property type="evidence" value="ECO:0007669"/>
    <property type="project" value="UniProtKB-KW"/>
</dbReference>
<comment type="cofactor">
    <cofactor evidence="1">
        <name>[3Fe-4S] cluster</name>
        <dbReference type="ChEBI" id="CHEBI:21137"/>
    </cofactor>
</comment>
<proteinExistence type="inferred from homology"/>
<dbReference type="GO" id="GO:0022904">
    <property type="term" value="P:respiratory electron transport chain"/>
    <property type="evidence" value="ECO:0007669"/>
    <property type="project" value="TreeGrafter"/>
</dbReference>
<evidence type="ECO:0000313" key="22">
    <source>
        <dbReference type="Proteomes" id="UP000008983"/>
    </source>
</evidence>